<dbReference type="InterPro" id="IPR052732">
    <property type="entry name" value="Cell-binding_unc_protein"/>
</dbReference>
<dbReference type="PANTHER" id="PTHR43883:SF1">
    <property type="entry name" value="GLUCONOKINASE"/>
    <property type="match status" value="1"/>
</dbReference>
<dbReference type="Pfam" id="PF13671">
    <property type="entry name" value="AAA_33"/>
    <property type="match status" value="1"/>
</dbReference>
<dbReference type="SUPFAM" id="SSF52540">
    <property type="entry name" value="P-loop containing nucleoside triphosphate hydrolases"/>
    <property type="match status" value="1"/>
</dbReference>
<feature type="region of interest" description="Disordered" evidence="1">
    <location>
        <begin position="1"/>
        <end position="38"/>
    </location>
</feature>
<organism evidence="2 3">
    <name type="scientific">Amycolatopsis rubida</name>
    <dbReference type="NCBI Taxonomy" id="112413"/>
    <lineage>
        <taxon>Bacteria</taxon>
        <taxon>Bacillati</taxon>
        <taxon>Actinomycetota</taxon>
        <taxon>Actinomycetes</taxon>
        <taxon>Pseudonocardiales</taxon>
        <taxon>Pseudonocardiaceae</taxon>
        <taxon>Amycolatopsis</taxon>
    </lineage>
</organism>
<accession>A0A1I5X7C3</accession>
<proteinExistence type="predicted"/>
<evidence type="ECO:0000256" key="1">
    <source>
        <dbReference type="SAM" id="MobiDB-lite"/>
    </source>
</evidence>
<dbReference type="STRING" id="112413.SAMN05421854_11075"/>
<dbReference type="AlphaFoldDB" id="A0A1I5X7C3"/>
<dbReference type="GO" id="GO:0016301">
    <property type="term" value="F:kinase activity"/>
    <property type="evidence" value="ECO:0007669"/>
    <property type="project" value="UniProtKB-KW"/>
</dbReference>
<sequence length="261" mass="27144">MSRSIVSGRQSRARSPRSASVVRRSAVSRRGPQSIAAVPCPTAPSPLFVARFAGHVRAVPGPGSTVHAMVDRSAPRSGPRGEVPETLVRDIIAHGPCVVMTVGAPGSGKSTLAAALAHRLDDAAVLSYAAHREEVSGDPADPAANPPAGALLRARLADRCAAGRTTILDGTHHIGRTRRRVLDIAAAAGLPAVAVVLSTPLLTCLDRQLDRPPPPPGRQHGLRVPDQEVRHVHAELQDAVPGLADEGFRVLVLAPTATTRG</sequence>
<name>A0A1I5X7C3_9PSEU</name>
<keyword evidence="2" id="KW-0808">Transferase</keyword>
<evidence type="ECO:0000313" key="2">
    <source>
        <dbReference type="EMBL" id="SFQ27860.1"/>
    </source>
</evidence>
<evidence type="ECO:0000313" key="3">
    <source>
        <dbReference type="Proteomes" id="UP000199137"/>
    </source>
</evidence>
<dbReference type="InterPro" id="IPR027417">
    <property type="entry name" value="P-loop_NTPase"/>
</dbReference>
<reference evidence="2 3" key="1">
    <citation type="submission" date="2016-10" db="EMBL/GenBank/DDBJ databases">
        <authorList>
            <person name="de Groot N.N."/>
        </authorList>
    </citation>
    <scope>NUCLEOTIDE SEQUENCE [LARGE SCALE GENOMIC DNA]</scope>
    <source>
        <strain evidence="2 3">DSM 44637</strain>
    </source>
</reference>
<feature type="compositionally biased region" description="Low complexity" evidence="1">
    <location>
        <begin position="16"/>
        <end position="30"/>
    </location>
</feature>
<protein>
    <submittedName>
        <fullName evidence="2">Predicted kinase</fullName>
    </submittedName>
</protein>
<dbReference type="EMBL" id="FOWC01000010">
    <property type="protein sequence ID" value="SFQ27860.1"/>
    <property type="molecule type" value="Genomic_DNA"/>
</dbReference>
<gene>
    <name evidence="2" type="ORF">SAMN05421854_11075</name>
</gene>
<dbReference type="PANTHER" id="PTHR43883">
    <property type="entry name" value="SLR0207 PROTEIN"/>
    <property type="match status" value="1"/>
</dbReference>
<dbReference type="Proteomes" id="UP000199137">
    <property type="component" value="Unassembled WGS sequence"/>
</dbReference>
<keyword evidence="2" id="KW-0418">Kinase</keyword>
<dbReference type="OrthoDB" id="3402408at2"/>
<dbReference type="Gene3D" id="3.40.50.300">
    <property type="entry name" value="P-loop containing nucleotide triphosphate hydrolases"/>
    <property type="match status" value="1"/>
</dbReference>